<dbReference type="CDD" id="cd00592">
    <property type="entry name" value="HTH_MerR-like"/>
    <property type="match status" value="1"/>
</dbReference>
<dbReference type="GO" id="GO:0003700">
    <property type="term" value="F:DNA-binding transcription factor activity"/>
    <property type="evidence" value="ECO:0007669"/>
    <property type="project" value="InterPro"/>
</dbReference>
<dbReference type="KEGG" id="vin:AKJ08_2118"/>
<proteinExistence type="predicted"/>
<evidence type="ECO:0000313" key="3">
    <source>
        <dbReference type="EMBL" id="AKU91731.1"/>
    </source>
</evidence>
<dbReference type="PRINTS" id="PR00040">
    <property type="entry name" value="HTHMERR"/>
</dbReference>
<dbReference type="InterPro" id="IPR000551">
    <property type="entry name" value="MerR-type_HTH_dom"/>
</dbReference>
<dbReference type="GO" id="GO:0003677">
    <property type="term" value="F:DNA binding"/>
    <property type="evidence" value="ECO:0007669"/>
    <property type="project" value="UniProtKB-KW"/>
</dbReference>
<dbReference type="RefSeq" id="WP_050726002.1">
    <property type="nucleotide sequence ID" value="NZ_CP012332.1"/>
</dbReference>
<dbReference type="InterPro" id="IPR047057">
    <property type="entry name" value="MerR_fam"/>
</dbReference>
<sequence>METDTSIPSEATLSTGDLARRSGTTLRTVRFYEEAGLLEPSVVGKGGRRLYTEGDLERLTLIADLRELDLSIEEIRELLRMREGCTSAPELSERFGSALAEQLDRTQRRLAALHRLSAEFDAALRALGSCRSCSTPVPAHACPSCDVLSRSETPRIMKVVVGGPSVPPASSGGDD</sequence>
<evidence type="ECO:0000259" key="2">
    <source>
        <dbReference type="PROSITE" id="PS50937"/>
    </source>
</evidence>
<evidence type="ECO:0000313" key="4">
    <source>
        <dbReference type="Proteomes" id="UP000055590"/>
    </source>
</evidence>
<dbReference type="AlphaFoldDB" id="A0A0K1PEA1"/>
<dbReference type="EMBL" id="CP012332">
    <property type="protein sequence ID" value="AKU91731.1"/>
    <property type="molecule type" value="Genomic_DNA"/>
</dbReference>
<gene>
    <name evidence="3" type="ORF">AKJ08_2118</name>
</gene>
<accession>A0A0K1PEA1</accession>
<dbReference type="InterPro" id="IPR009061">
    <property type="entry name" value="DNA-bd_dom_put_sf"/>
</dbReference>
<dbReference type="Pfam" id="PF13411">
    <property type="entry name" value="MerR_1"/>
    <property type="match status" value="1"/>
</dbReference>
<dbReference type="PANTHER" id="PTHR30204">
    <property type="entry name" value="REDOX-CYCLING DRUG-SENSING TRANSCRIPTIONAL ACTIVATOR SOXR"/>
    <property type="match status" value="1"/>
</dbReference>
<dbReference type="Gene3D" id="1.10.1660.10">
    <property type="match status" value="1"/>
</dbReference>
<name>A0A0K1PEA1_9BACT</name>
<dbReference type="SUPFAM" id="SSF46955">
    <property type="entry name" value="Putative DNA-binding domain"/>
    <property type="match status" value="1"/>
</dbReference>
<dbReference type="PANTHER" id="PTHR30204:SF93">
    <property type="entry name" value="HTH MERR-TYPE DOMAIN-CONTAINING PROTEIN"/>
    <property type="match status" value="1"/>
</dbReference>
<reference evidence="3 4" key="1">
    <citation type="submission" date="2015-08" db="EMBL/GenBank/DDBJ databases">
        <authorList>
            <person name="Babu N.S."/>
            <person name="Beckwith C.J."/>
            <person name="Beseler K.G."/>
            <person name="Brison A."/>
            <person name="Carone J.V."/>
            <person name="Caskin T.P."/>
            <person name="Diamond M."/>
            <person name="Durham M.E."/>
            <person name="Foxe J.M."/>
            <person name="Go M."/>
            <person name="Henderson B.A."/>
            <person name="Jones I.B."/>
            <person name="McGettigan J.A."/>
            <person name="Micheletti S.J."/>
            <person name="Nasrallah M.E."/>
            <person name="Ortiz D."/>
            <person name="Piller C.R."/>
            <person name="Privatt S.R."/>
            <person name="Schneider S.L."/>
            <person name="Sharp S."/>
            <person name="Smith T.C."/>
            <person name="Stanton J.D."/>
            <person name="Ullery H.E."/>
            <person name="Wilson R.J."/>
            <person name="Serrano M.G."/>
            <person name="Buck G."/>
            <person name="Lee V."/>
            <person name="Wang Y."/>
            <person name="Carvalho R."/>
            <person name="Voegtly L."/>
            <person name="Shi R."/>
            <person name="Duckworth R."/>
            <person name="Johnson A."/>
            <person name="Loviza R."/>
            <person name="Walstead R."/>
            <person name="Shah Z."/>
            <person name="Kiflezghi M."/>
            <person name="Wade K."/>
            <person name="Ball S.L."/>
            <person name="Bradley K.W."/>
            <person name="Asai D.J."/>
            <person name="Bowman C.A."/>
            <person name="Russell D.A."/>
            <person name="Pope W.H."/>
            <person name="Jacobs-Sera D."/>
            <person name="Hendrix R.W."/>
            <person name="Hatfull G.F."/>
        </authorList>
    </citation>
    <scope>NUCLEOTIDE SEQUENCE [LARGE SCALE GENOMIC DNA]</scope>
    <source>
        <strain evidence="3 4">DSM 27710</strain>
    </source>
</reference>
<dbReference type="SMART" id="SM00422">
    <property type="entry name" value="HTH_MERR"/>
    <property type="match status" value="1"/>
</dbReference>
<dbReference type="PROSITE" id="PS50937">
    <property type="entry name" value="HTH_MERR_2"/>
    <property type="match status" value="1"/>
</dbReference>
<keyword evidence="4" id="KW-1185">Reference proteome</keyword>
<feature type="domain" description="HTH merR-type" evidence="2">
    <location>
        <begin position="12"/>
        <end position="81"/>
    </location>
</feature>
<keyword evidence="1" id="KW-0238">DNA-binding</keyword>
<dbReference type="STRING" id="1391653.AKJ08_2118"/>
<evidence type="ECO:0000256" key="1">
    <source>
        <dbReference type="ARBA" id="ARBA00023125"/>
    </source>
</evidence>
<dbReference type="Proteomes" id="UP000055590">
    <property type="component" value="Chromosome"/>
</dbReference>
<organism evidence="3 4">
    <name type="scientific">Vulgatibacter incomptus</name>
    <dbReference type="NCBI Taxonomy" id="1391653"/>
    <lineage>
        <taxon>Bacteria</taxon>
        <taxon>Pseudomonadati</taxon>
        <taxon>Myxococcota</taxon>
        <taxon>Myxococcia</taxon>
        <taxon>Myxococcales</taxon>
        <taxon>Cystobacterineae</taxon>
        <taxon>Vulgatibacteraceae</taxon>
        <taxon>Vulgatibacter</taxon>
    </lineage>
</organism>
<protein>
    <submittedName>
        <fullName evidence="3">Transcriptional regulator, MerR family</fullName>
    </submittedName>
</protein>